<evidence type="ECO:0000313" key="7">
    <source>
        <dbReference type="Proteomes" id="UP000028681"/>
    </source>
</evidence>
<dbReference type="Pfam" id="PF04381">
    <property type="entry name" value="RdgC"/>
    <property type="match status" value="1"/>
</dbReference>
<dbReference type="GO" id="GO:0043590">
    <property type="term" value="C:bacterial nucleoid"/>
    <property type="evidence" value="ECO:0007669"/>
    <property type="project" value="TreeGrafter"/>
</dbReference>
<dbReference type="KEGG" id="ete:ETEE_0869"/>
<sequence length="312" mass="35169">MKLAQIKNAIAYKATLPNTENLLAHMQEQLFTDVIETAFHGYGFVANDITGEMITPITGGFSFTIRYDEKVIPAKAVVAKLSERIAELQAKNLLGEKISRPVKNELKQAVLAEMCKTAFIKTTLLTCYYNEENHLLFVDTPSANMANMCMHLLVKVTGSVKTETINISDPKHGLTTRLENYLQNDRQPFDGFTVGNMVQLGRKDEQKEVITYSETELFLISDEILDKLSTGFTVEKLRLVFNGDITFVLTNKFHFKQINLLSDPAYEDDDDLPYRWRHEAGLKLFLLSNIVLGLVSVLEYKNDAEKSAEASA</sequence>
<evidence type="ECO:0000256" key="5">
    <source>
        <dbReference type="ARBA" id="ARBA00023172"/>
    </source>
</evidence>
<gene>
    <name evidence="6" type="ORF">ETEE_0869</name>
</gene>
<name>A0A076LKT2_9GAMM</name>
<dbReference type="HOGENOM" id="CLU_923669_0_0_6"/>
<dbReference type="GeneID" id="33938594"/>
<dbReference type="Proteomes" id="UP000028681">
    <property type="component" value="Chromosome"/>
</dbReference>
<accession>A0A076LKT2</accession>
<dbReference type="PANTHER" id="PTHR38103:SF1">
    <property type="entry name" value="RECOMBINATION-ASSOCIATED PROTEIN RDGC"/>
    <property type="match status" value="1"/>
</dbReference>
<keyword evidence="4" id="KW-0963">Cytoplasm</keyword>
<comment type="subcellular location">
    <subcellularLocation>
        <location evidence="1">Cytoplasm</location>
        <location evidence="1">Nucleoid</location>
    </subcellularLocation>
</comment>
<dbReference type="InterPro" id="IPR007476">
    <property type="entry name" value="RdgC"/>
</dbReference>
<dbReference type="EMBL" id="CP006664">
    <property type="protein sequence ID" value="AIJ07338.1"/>
    <property type="molecule type" value="Genomic_DNA"/>
</dbReference>
<dbReference type="GO" id="GO:0003690">
    <property type="term" value="F:double-stranded DNA binding"/>
    <property type="evidence" value="ECO:0007669"/>
    <property type="project" value="TreeGrafter"/>
</dbReference>
<evidence type="ECO:0000256" key="3">
    <source>
        <dbReference type="ARBA" id="ARBA00022296"/>
    </source>
</evidence>
<dbReference type="GO" id="GO:0000018">
    <property type="term" value="P:regulation of DNA recombination"/>
    <property type="evidence" value="ECO:0007669"/>
    <property type="project" value="TreeGrafter"/>
</dbReference>
<evidence type="ECO:0000256" key="1">
    <source>
        <dbReference type="ARBA" id="ARBA00004453"/>
    </source>
</evidence>
<evidence type="ECO:0000256" key="4">
    <source>
        <dbReference type="ARBA" id="ARBA00022490"/>
    </source>
</evidence>
<dbReference type="AlphaFoldDB" id="A0A076LKT2"/>
<evidence type="ECO:0000256" key="2">
    <source>
        <dbReference type="ARBA" id="ARBA00008657"/>
    </source>
</evidence>
<dbReference type="RefSeq" id="WP_038631244.1">
    <property type="nucleotide sequence ID" value="NZ_CP006664.1"/>
</dbReference>
<comment type="similarity">
    <text evidence="2">Belongs to the RdgC family.</text>
</comment>
<keyword evidence="5" id="KW-0233">DNA recombination</keyword>
<protein>
    <recommendedName>
        <fullName evidence="3">Recombination-associated protein RdgC</fullName>
    </recommendedName>
</protein>
<dbReference type="GO" id="GO:0006310">
    <property type="term" value="P:DNA recombination"/>
    <property type="evidence" value="ECO:0007669"/>
    <property type="project" value="UniProtKB-KW"/>
</dbReference>
<organism evidence="6 7">
    <name type="scientific">Edwardsiella anguillarum ET080813</name>
    <dbReference type="NCBI Taxonomy" id="667120"/>
    <lineage>
        <taxon>Bacteria</taxon>
        <taxon>Pseudomonadati</taxon>
        <taxon>Pseudomonadota</taxon>
        <taxon>Gammaproteobacteria</taxon>
        <taxon>Enterobacterales</taxon>
        <taxon>Hafniaceae</taxon>
        <taxon>Edwardsiella</taxon>
    </lineage>
</organism>
<evidence type="ECO:0000313" key="6">
    <source>
        <dbReference type="EMBL" id="AIJ07338.1"/>
    </source>
</evidence>
<proteinExistence type="inferred from homology"/>
<reference evidence="6 7" key="1">
    <citation type="journal article" date="2012" name="PLoS ONE">
        <title>Edwardsiella comparative phylogenomics reveal the new intra/inter-species taxonomic relationships, virulence evolution and niche adaptation mechanisms.</title>
        <authorList>
            <person name="Yang M."/>
            <person name="Lv Y."/>
            <person name="Xiao J."/>
            <person name="Wu H."/>
            <person name="Zheng H."/>
            <person name="Liu Q."/>
            <person name="Zhang Y."/>
            <person name="Wang Q."/>
        </authorList>
    </citation>
    <scope>NUCLEOTIDE SEQUENCE [LARGE SCALE GENOMIC DNA]</scope>
    <source>
        <strain evidence="7">080813</strain>
    </source>
</reference>
<dbReference type="PANTHER" id="PTHR38103">
    <property type="entry name" value="RECOMBINATION-ASSOCIATED PROTEIN RDGC"/>
    <property type="match status" value="1"/>
</dbReference>